<dbReference type="CDD" id="cd20543">
    <property type="entry name" value="CYCLIN_AtCycD-like_rpt1"/>
    <property type="match status" value="1"/>
</dbReference>
<dbReference type="SMART" id="SM00385">
    <property type="entry name" value="CYCLIN"/>
    <property type="match status" value="1"/>
</dbReference>
<keyword evidence="2" id="KW-0132">Cell division</keyword>
<evidence type="ECO:0000256" key="4">
    <source>
        <dbReference type="ARBA" id="ARBA00023306"/>
    </source>
</evidence>
<evidence type="ECO:0000256" key="5">
    <source>
        <dbReference type="RuleBase" id="RU000383"/>
    </source>
</evidence>
<comment type="similarity">
    <text evidence="1">Belongs to the cyclin family. Cyclin D subfamily.</text>
</comment>
<dbReference type="SUPFAM" id="SSF47954">
    <property type="entry name" value="Cyclin-like"/>
    <property type="match status" value="2"/>
</dbReference>
<feature type="domain" description="Cyclin C-terminal" evidence="7">
    <location>
        <begin position="175"/>
        <end position="299"/>
    </location>
</feature>
<evidence type="ECO:0000313" key="8">
    <source>
        <dbReference type="EMBL" id="KAA8522599.1"/>
    </source>
</evidence>
<proteinExistence type="inferred from homology"/>
<dbReference type="FunFam" id="1.10.472.10:FF:000069">
    <property type="entry name" value="Cyclin-D5-1"/>
    <property type="match status" value="1"/>
</dbReference>
<sequence>MESSDTSFSLSSLLCKEDESCLNEDVNLNSCSFSQSDDEYIHMLIRKETSFISNSSVSREVCSFMSTGNWLKCARLDAIKWILHTRAIFGFHFRTAYLSLTYFDRFLSRRFIDNGKLWAIRLLSVACLSLAAKMEESKVPALSQYQVDDFNFESNVIQRMELLVLNTLKWKMGSITPFHYLHYFITKFFGESRPKLISRAIELILAMAKEINLMDHRPAIIAAAAVLAASDGQFTIQTVEFKMGIIPSWGSLEKEHIYSCYNLMQEIGMGKCKTPNSVVLSAQSSSNNVFENSSITSAIGSKRRLTYNDCDQHCPLQKLRRP</sequence>
<dbReference type="PANTHER" id="PTHR10177">
    <property type="entry name" value="CYCLINS"/>
    <property type="match status" value="1"/>
</dbReference>
<dbReference type="InterPro" id="IPR039361">
    <property type="entry name" value="Cyclin"/>
</dbReference>
<dbReference type="GO" id="GO:0051301">
    <property type="term" value="P:cell division"/>
    <property type="evidence" value="ECO:0007669"/>
    <property type="project" value="UniProtKB-KW"/>
</dbReference>
<dbReference type="InterPro" id="IPR004367">
    <property type="entry name" value="Cyclin_C-dom"/>
</dbReference>
<keyword evidence="9" id="KW-1185">Reference proteome</keyword>
<protein>
    <submittedName>
        <fullName evidence="8">Uncharacterized protein</fullName>
    </submittedName>
</protein>
<name>A0A5J4ZX10_9ASTE</name>
<dbReference type="Gene3D" id="1.10.472.10">
    <property type="entry name" value="Cyclin-like"/>
    <property type="match status" value="2"/>
</dbReference>
<evidence type="ECO:0000256" key="3">
    <source>
        <dbReference type="ARBA" id="ARBA00023127"/>
    </source>
</evidence>
<dbReference type="Pfam" id="PF00134">
    <property type="entry name" value="Cyclin_N"/>
    <property type="match status" value="1"/>
</dbReference>
<dbReference type="InterPro" id="IPR013763">
    <property type="entry name" value="Cyclin-like_dom"/>
</dbReference>
<evidence type="ECO:0000259" key="7">
    <source>
        <dbReference type="SMART" id="SM01332"/>
    </source>
</evidence>
<dbReference type="Proteomes" id="UP000325577">
    <property type="component" value="Linkage Group LG5"/>
</dbReference>
<dbReference type="Pfam" id="PF02984">
    <property type="entry name" value="Cyclin_C"/>
    <property type="match status" value="1"/>
</dbReference>
<dbReference type="OrthoDB" id="306099at2759"/>
<evidence type="ECO:0000313" key="9">
    <source>
        <dbReference type="Proteomes" id="UP000325577"/>
    </source>
</evidence>
<feature type="domain" description="Cyclin-like" evidence="6">
    <location>
        <begin position="80"/>
        <end position="166"/>
    </location>
</feature>
<dbReference type="AlphaFoldDB" id="A0A5J4ZX10"/>
<keyword evidence="4" id="KW-0131">Cell cycle</keyword>
<dbReference type="PROSITE" id="PS00292">
    <property type="entry name" value="CYCLINS"/>
    <property type="match status" value="1"/>
</dbReference>
<keyword evidence="3 5" id="KW-0195">Cyclin</keyword>
<dbReference type="CDD" id="cd20544">
    <property type="entry name" value="CYCLIN_AtCycD-like_rpt2"/>
    <property type="match status" value="1"/>
</dbReference>
<gene>
    <name evidence="8" type="ORF">F0562_013040</name>
</gene>
<dbReference type="InterPro" id="IPR006671">
    <property type="entry name" value="Cyclin_N"/>
</dbReference>
<dbReference type="SMART" id="SM01332">
    <property type="entry name" value="Cyclin_C"/>
    <property type="match status" value="1"/>
</dbReference>
<evidence type="ECO:0000259" key="6">
    <source>
        <dbReference type="SMART" id="SM00385"/>
    </source>
</evidence>
<accession>A0A5J4ZX10</accession>
<dbReference type="EMBL" id="CM018048">
    <property type="protein sequence ID" value="KAA8522599.1"/>
    <property type="molecule type" value="Genomic_DNA"/>
</dbReference>
<reference evidence="8 9" key="1">
    <citation type="submission" date="2019-09" db="EMBL/GenBank/DDBJ databases">
        <title>A chromosome-level genome assembly of the Chinese tupelo Nyssa sinensis.</title>
        <authorList>
            <person name="Yang X."/>
            <person name="Kang M."/>
            <person name="Yang Y."/>
            <person name="Xiong H."/>
            <person name="Wang M."/>
            <person name="Zhang Z."/>
            <person name="Wang Z."/>
            <person name="Wu H."/>
            <person name="Ma T."/>
            <person name="Liu J."/>
            <person name="Xi Z."/>
        </authorList>
    </citation>
    <scope>NUCLEOTIDE SEQUENCE [LARGE SCALE GENOMIC DNA]</scope>
    <source>
        <strain evidence="8">J267</strain>
        <tissue evidence="8">Leaf</tissue>
    </source>
</reference>
<evidence type="ECO:0000256" key="2">
    <source>
        <dbReference type="ARBA" id="ARBA00022618"/>
    </source>
</evidence>
<organism evidence="8 9">
    <name type="scientific">Nyssa sinensis</name>
    <dbReference type="NCBI Taxonomy" id="561372"/>
    <lineage>
        <taxon>Eukaryota</taxon>
        <taxon>Viridiplantae</taxon>
        <taxon>Streptophyta</taxon>
        <taxon>Embryophyta</taxon>
        <taxon>Tracheophyta</taxon>
        <taxon>Spermatophyta</taxon>
        <taxon>Magnoliopsida</taxon>
        <taxon>eudicotyledons</taxon>
        <taxon>Gunneridae</taxon>
        <taxon>Pentapetalae</taxon>
        <taxon>asterids</taxon>
        <taxon>Cornales</taxon>
        <taxon>Nyssaceae</taxon>
        <taxon>Nyssa</taxon>
    </lineage>
</organism>
<dbReference type="InterPro" id="IPR048258">
    <property type="entry name" value="Cyclins_cyclin-box"/>
</dbReference>
<evidence type="ECO:0000256" key="1">
    <source>
        <dbReference type="ARBA" id="ARBA00009065"/>
    </source>
</evidence>
<dbReference type="InterPro" id="IPR036915">
    <property type="entry name" value="Cyclin-like_sf"/>
</dbReference>